<dbReference type="PANTHER" id="PTHR43179:SF7">
    <property type="entry name" value="RHAMNOSYLTRANSFERASE WBBL"/>
    <property type="match status" value="1"/>
</dbReference>
<keyword evidence="3" id="KW-1185">Reference proteome</keyword>
<dbReference type="Pfam" id="PF00535">
    <property type="entry name" value="Glycos_transf_2"/>
    <property type="match status" value="1"/>
</dbReference>
<accession>A0ABQ0A273</accession>
<dbReference type="SUPFAM" id="SSF53448">
    <property type="entry name" value="Nucleotide-diphospho-sugar transferases"/>
    <property type="match status" value="1"/>
</dbReference>
<evidence type="ECO:0000313" key="2">
    <source>
        <dbReference type="EMBL" id="GAA6146498.1"/>
    </source>
</evidence>
<dbReference type="EMBL" id="BAABWH010000008">
    <property type="protein sequence ID" value="GAA6146498.1"/>
    <property type="molecule type" value="Genomic_DNA"/>
</dbReference>
<proteinExistence type="predicted"/>
<dbReference type="Gene3D" id="3.90.550.10">
    <property type="entry name" value="Spore Coat Polysaccharide Biosynthesis Protein SpsA, Chain A"/>
    <property type="match status" value="1"/>
</dbReference>
<protein>
    <submittedName>
        <fullName evidence="2">Glycosyltransferase family 2 protein</fullName>
    </submittedName>
</protein>
<gene>
    <name evidence="2" type="ORF">NBRC116585_26160</name>
</gene>
<evidence type="ECO:0000313" key="3">
    <source>
        <dbReference type="Proteomes" id="UP001481413"/>
    </source>
</evidence>
<feature type="domain" description="Glycosyltransferase 2-like" evidence="1">
    <location>
        <begin position="7"/>
        <end position="135"/>
    </location>
</feature>
<dbReference type="RefSeq" id="WP_353295720.1">
    <property type="nucleotide sequence ID" value="NZ_BAABWH010000008.1"/>
</dbReference>
<reference evidence="2 3" key="1">
    <citation type="submission" date="2024-04" db="EMBL/GenBank/DDBJ databases">
        <title>Draft genome sequence of Thalassolituus maritimus NBRC 116585.</title>
        <authorList>
            <person name="Miyakawa T."/>
            <person name="Kusuya Y."/>
            <person name="Miura T."/>
        </authorList>
    </citation>
    <scope>NUCLEOTIDE SEQUENCE [LARGE SCALE GENOMIC DNA]</scope>
    <source>
        <strain evidence="2 3">5NW40-0001</strain>
    </source>
</reference>
<organism evidence="2 3">
    <name type="scientific">Thalassolituus maritimus</name>
    <dbReference type="NCBI Taxonomy" id="484498"/>
    <lineage>
        <taxon>Bacteria</taxon>
        <taxon>Pseudomonadati</taxon>
        <taxon>Pseudomonadota</taxon>
        <taxon>Gammaproteobacteria</taxon>
        <taxon>Oceanospirillales</taxon>
        <taxon>Oceanospirillaceae</taxon>
        <taxon>Thalassolituus</taxon>
    </lineage>
</organism>
<dbReference type="PANTHER" id="PTHR43179">
    <property type="entry name" value="RHAMNOSYLTRANSFERASE WBBL"/>
    <property type="match status" value="1"/>
</dbReference>
<dbReference type="InterPro" id="IPR001173">
    <property type="entry name" value="Glyco_trans_2-like"/>
</dbReference>
<comment type="caution">
    <text evidence="2">The sequence shown here is derived from an EMBL/GenBank/DDBJ whole genome shotgun (WGS) entry which is preliminary data.</text>
</comment>
<dbReference type="CDD" id="cd04186">
    <property type="entry name" value="GT_2_like_c"/>
    <property type="match status" value="1"/>
</dbReference>
<name>A0ABQ0A273_9GAMM</name>
<sequence>MSKPELSIILVSYNTKEHTLKALNSVYEQTQNTNFEVILVDNDSKDGSLEAVQKAFPQVQAYASGGNLGFAGGVHFGVDRSVGDLILLLNPDTLVLDGAIDKLLAFSKQRPKAGIWGGVTLNNDLSLNSQHAWARHDLGTLLFSALGVSKIFSKSCLFNKANYGCWNRDTVKEVDILSGCFFLTTRELWNELGGLDTSFFMYAEEADYCLKAKKLGYQPIVTPDARIVHHGGISHANLAAKEIKLLRGKVELIKRHDKGLLKSLYISLIWLYSFNKVVETAVLKRGSVEAAEWKKVFEERTVWLKGY</sequence>
<dbReference type="Proteomes" id="UP001481413">
    <property type="component" value="Unassembled WGS sequence"/>
</dbReference>
<dbReference type="InterPro" id="IPR029044">
    <property type="entry name" value="Nucleotide-diphossugar_trans"/>
</dbReference>
<evidence type="ECO:0000259" key="1">
    <source>
        <dbReference type="Pfam" id="PF00535"/>
    </source>
</evidence>